<dbReference type="SMART" id="SM00360">
    <property type="entry name" value="RRM"/>
    <property type="match status" value="2"/>
</dbReference>
<dbReference type="InterPro" id="IPR034792">
    <property type="entry name" value="PTBPH1/PTBPH2_RRM1"/>
</dbReference>
<dbReference type="InterPro" id="IPR035979">
    <property type="entry name" value="RBD_domain_sf"/>
</dbReference>
<feature type="domain" description="Expansin-like CBD" evidence="30">
    <location>
        <begin position="1101"/>
        <end position="1162"/>
    </location>
</feature>
<keyword evidence="19" id="KW-0539">Nucleus</keyword>
<dbReference type="GO" id="GO:0005576">
    <property type="term" value="C:extracellular region"/>
    <property type="evidence" value="ECO:0007669"/>
    <property type="project" value="InterPro"/>
</dbReference>
<dbReference type="GO" id="GO:0005634">
    <property type="term" value="C:nucleus"/>
    <property type="evidence" value="ECO:0007669"/>
    <property type="project" value="UniProtKB-SubCell"/>
</dbReference>
<dbReference type="GO" id="GO:0000932">
    <property type="term" value="C:P-body"/>
    <property type="evidence" value="ECO:0007669"/>
    <property type="project" value="UniProtKB-ARBA"/>
</dbReference>
<dbReference type="InterPro" id="IPR009009">
    <property type="entry name" value="RlpA-like_DPBB"/>
</dbReference>
<keyword evidence="12" id="KW-0732">Signal</keyword>
<dbReference type="InterPro" id="IPR012677">
    <property type="entry name" value="Nucleotide-bd_a/b_plait_sf"/>
</dbReference>
<dbReference type="InterPro" id="IPR002963">
    <property type="entry name" value="Expansin"/>
</dbReference>
<dbReference type="PRINTS" id="PR01225">
    <property type="entry name" value="EXPANSNFAMLY"/>
</dbReference>
<keyword evidence="32" id="KW-1185">Reference proteome</keyword>
<dbReference type="SUPFAM" id="SSF49590">
    <property type="entry name" value="PHL pollen allergen"/>
    <property type="match status" value="1"/>
</dbReference>
<comment type="catalytic activity">
    <reaction evidence="21">
        <text>diphosphate + H2O = 2 phosphate + H(+)</text>
        <dbReference type="Rhea" id="RHEA:24576"/>
        <dbReference type="ChEBI" id="CHEBI:15377"/>
        <dbReference type="ChEBI" id="CHEBI:15378"/>
        <dbReference type="ChEBI" id="CHEBI:33019"/>
        <dbReference type="ChEBI" id="CHEBI:43474"/>
        <dbReference type="EC" id="3.6.1.1"/>
    </reaction>
</comment>
<feature type="domain" description="RING-type" evidence="27">
    <location>
        <begin position="761"/>
        <end position="820"/>
    </location>
</feature>
<dbReference type="InterPro" id="IPR013083">
    <property type="entry name" value="Znf_RING/FYVE/PHD"/>
</dbReference>
<dbReference type="PROSITE" id="PS50089">
    <property type="entry name" value="ZF_RING_2"/>
    <property type="match status" value="1"/>
</dbReference>
<evidence type="ECO:0000256" key="4">
    <source>
        <dbReference type="ARBA" id="ARBA00004191"/>
    </source>
</evidence>
<evidence type="ECO:0000256" key="21">
    <source>
        <dbReference type="ARBA" id="ARBA00047820"/>
    </source>
</evidence>
<keyword evidence="9" id="KW-0964">Secreted</keyword>
<dbReference type="Pfam" id="PF01357">
    <property type="entry name" value="Expansin_C"/>
    <property type="match status" value="1"/>
</dbReference>
<evidence type="ECO:0000256" key="1">
    <source>
        <dbReference type="ARBA" id="ARBA00001946"/>
    </source>
</evidence>
<dbReference type="GO" id="GO:0006397">
    <property type="term" value="P:mRNA processing"/>
    <property type="evidence" value="ECO:0007669"/>
    <property type="project" value="UniProtKB-KW"/>
</dbReference>
<keyword evidence="10" id="KW-0507">mRNA processing</keyword>
<dbReference type="CDD" id="cd12686">
    <property type="entry name" value="RRM1_PTBPH1_PTBPH2"/>
    <property type="match status" value="1"/>
</dbReference>
<dbReference type="PRINTS" id="PR01226">
    <property type="entry name" value="EXPANSIN"/>
</dbReference>
<comment type="similarity">
    <text evidence="6">Belongs to the PPase family.</text>
</comment>
<dbReference type="SMART" id="SM00837">
    <property type="entry name" value="DPBB_1"/>
    <property type="match status" value="1"/>
</dbReference>
<reference evidence="31" key="2">
    <citation type="journal article" date="2022" name="Hortic Res">
        <title>The genome of Dioscorea zingiberensis sheds light on the biosynthesis, origin and evolution of the medicinally important diosgenin saponins.</title>
        <authorList>
            <person name="Li Y."/>
            <person name="Tan C."/>
            <person name="Li Z."/>
            <person name="Guo J."/>
            <person name="Li S."/>
            <person name="Chen X."/>
            <person name="Wang C."/>
            <person name="Dai X."/>
            <person name="Yang H."/>
            <person name="Song W."/>
            <person name="Hou L."/>
            <person name="Xu J."/>
            <person name="Tong Z."/>
            <person name="Xu A."/>
            <person name="Yuan X."/>
            <person name="Wang W."/>
            <person name="Yang Q."/>
            <person name="Chen L."/>
            <person name="Sun Z."/>
            <person name="Wang K."/>
            <person name="Pan B."/>
            <person name="Chen J."/>
            <person name="Bao Y."/>
            <person name="Liu F."/>
            <person name="Qi X."/>
            <person name="Gang D.R."/>
            <person name="Wen J."/>
            <person name="Li J."/>
        </authorList>
    </citation>
    <scope>NUCLEOTIDE SEQUENCE</scope>
    <source>
        <strain evidence="31">Dzin_1.0</strain>
    </source>
</reference>
<evidence type="ECO:0000256" key="17">
    <source>
        <dbReference type="ARBA" id="ARBA00022990"/>
    </source>
</evidence>
<evidence type="ECO:0000256" key="23">
    <source>
        <dbReference type="ARBA" id="ARBA00067975"/>
    </source>
</evidence>
<dbReference type="GO" id="GO:0016020">
    <property type="term" value="C:membrane"/>
    <property type="evidence" value="ECO:0007669"/>
    <property type="project" value="UniProtKB-SubCell"/>
</dbReference>
<dbReference type="SUPFAM" id="SSF54928">
    <property type="entry name" value="RNA-binding domain, RBD"/>
    <property type="match status" value="3"/>
</dbReference>
<comment type="function">
    <text evidence="22">Plays a role in pre-mRNA splicing. Binds to the polypyrimidine tract of introns. May promote the binding of U2 snRNP to pre-mRNA.</text>
</comment>
<evidence type="ECO:0000256" key="2">
    <source>
        <dbReference type="ARBA" id="ARBA00004123"/>
    </source>
</evidence>
<evidence type="ECO:0000256" key="14">
    <source>
        <dbReference type="ARBA" id="ARBA00022801"/>
    </source>
</evidence>
<evidence type="ECO:0000256" key="18">
    <source>
        <dbReference type="ARBA" id="ARBA00023136"/>
    </source>
</evidence>
<dbReference type="InterPro" id="IPR007118">
    <property type="entry name" value="Expan_Lol_pI"/>
</dbReference>
<sequence>MSSASTGQQQFRYTQTPSKVLHLRNLPWECAEEELVELCKPFGKIVNTKGNVGANRNQAFVEFADLNQAIAMVSYYASASEPAQVRGKTVYIQYSNRQEIVNNKSSGDVAGNVLLVTIEGVEAGDVSIDVIHLVFSTFGFVHKIATFEKAAGFQALIQFSDAGIASEARNALDGRSIPRYLLPEHVTSCQLRISFSAHTDLNIKFQSHRSRDYTNPYLPVNPSAIDGTLQPTVGPDGKKKEPESNVLLASIENMQYAVTVDVLHTVFSAFGAVQKIAIFEKNGGMQALIQYPDVTTAAVAKDSLEGHCIYEGGYCKLHLSYSRHTDLNVKAHSDKSRDYTVPDAGIFAAPQAPAIPTAATGWQSGSQHFAGPQAAVTGGQIPGWDPSNHAYAAPPGTYPGQTSAPPVPPYSGAGAIAAASPSASQLISQYGMQPSAQPSSAKYLFEIPGSLGLQSAYQTNQSMTCLLVDDCDIKQAPNFCSAAASVSLMVSSRVSVWCLPGMTGGRWEPHGSSTASRDLSLPRGNDPFWQTNSSFSPPHSRRLDLRFQSEGLSLSSYGQDSRSWARGELVLRSQRFSPSDGVPSYVSTPSDSFRHPEIGVEIDECSAGESASAPLNFSRLSEGTSRLSQSVGSTSSHSDGSEFEPTSKAHIPARRISSSHCSFMSKPVHPVSFQACNVEDKEAHGSAQTSCSKSGLHSDLKFVRTLTELQSPWWMEIGVFSQRGAGQWMSASSIGRTDFSEPLQPECSSHPYNNLHVGSKCSLCERFLSQRSPWGSRRIVGSRDMPVTAVLSCHHGYHVECLERTTPKNRKHDPPCPLCEKPEENVLEQWTFCKFKNEVPRLKPLSEEGCSRVWACGQSGDCVAGALQTPKKNNILVLNQSPVKRQLLLKGSPGKERSENSKKGVLCSSQVFDGQVSGDQVPILLSCPHQLTTKEATSYQLVPHLLQAEAINVLARGGGGWINAHATFYGGGDASGTMGGACGYGNLYSQGYGTNTAALSTALFNNGLSCGACFEIVCVNDGKWCLPGAIVVTATNFCPPNPALPNNGGGWCNPPMHHFDLSQPVFQHIAQYKAGIVPVAYRRVPCRKRGGIRFTINGHSYFNLVLITNVGGAGDVHSVAVKGSRTGWQAMSRNWGQNWQSNAYLNGQSLSFKVTTSDGRSLKDTMSEVNERDVPERRSVPRLNERILSSLSRRSVAAHPWHDLEIGSEAPAVFNVVVEITKGSKVKYELDKKTGLIKVDRVLYSSVVYPHNYGFIPRTLCDDNDPLDVLILMQEPVLPGCFLRARAIGLMPMIDQGERDDKIIAVCADDPEYRHYNDIRELPPHRLTEIRRFFEDYKKNENKEVAVDEFLPGTTAIEAIQHSMDLYAEYILHTLRR</sequence>
<dbReference type="PROSITE" id="PS50842">
    <property type="entry name" value="EXPANSIN_EG45"/>
    <property type="match status" value="1"/>
</dbReference>
<dbReference type="GO" id="GO:0008270">
    <property type="term" value="F:zinc ion binding"/>
    <property type="evidence" value="ECO:0007669"/>
    <property type="project" value="UniProtKB-KW"/>
</dbReference>
<dbReference type="PROSITE" id="PS00387">
    <property type="entry name" value="PPASE"/>
    <property type="match status" value="1"/>
</dbReference>
<dbReference type="CDD" id="cd12690">
    <property type="entry name" value="RRM3_PTBPH1_PTBPH2"/>
    <property type="match status" value="1"/>
</dbReference>
<comment type="cofactor">
    <cofactor evidence="1">
        <name>Mg(2+)</name>
        <dbReference type="ChEBI" id="CHEBI:18420"/>
    </cofactor>
</comment>
<evidence type="ECO:0000256" key="15">
    <source>
        <dbReference type="ARBA" id="ARBA00022842"/>
    </source>
</evidence>
<dbReference type="GO" id="GO:0006796">
    <property type="term" value="P:phosphate-containing compound metabolic process"/>
    <property type="evidence" value="ECO:0007669"/>
    <property type="project" value="InterPro"/>
</dbReference>
<protein>
    <recommendedName>
        <fullName evidence="23">Soluble inorganic pyrophosphatase</fullName>
        <ecNumber evidence="7">3.6.1.1</ecNumber>
    </recommendedName>
    <alternativeName>
        <fullName evidence="20">Pyrophosphate phospho-hydrolase</fullName>
    </alternativeName>
</protein>
<dbReference type="InterPro" id="IPR007112">
    <property type="entry name" value="Expansin/allergen_DPBB_dom"/>
</dbReference>
<accession>A0A9D5D906</accession>
<evidence type="ECO:0000313" key="32">
    <source>
        <dbReference type="Proteomes" id="UP001085076"/>
    </source>
</evidence>
<evidence type="ECO:0000256" key="16">
    <source>
        <dbReference type="ARBA" id="ARBA00022884"/>
    </source>
</evidence>
<dbReference type="GO" id="GO:0006417">
    <property type="term" value="P:regulation of translation"/>
    <property type="evidence" value="ECO:0007669"/>
    <property type="project" value="UniProtKB-ARBA"/>
</dbReference>
<dbReference type="GO" id="GO:0003729">
    <property type="term" value="F:mRNA binding"/>
    <property type="evidence" value="ECO:0007669"/>
    <property type="project" value="UniProtKB-ARBA"/>
</dbReference>
<organism evidence="31 32">
    <name type="scientific">Dioscorea zingiberensis</name>
    <dbReference type="NCBI Taxonomy" id="325984"/>
    <lineage>
        <taxon>Eukaryota</taxon>
        <taxon>Viridiplantae</taxon>
        <taxon>Streptophyta</taxon>
        <taxon>Embryophyta</taxon>
        <taxon>Tracheophyta</taxon>
        <taxon>Spermatophyta</taxon>
        <taxon>Magnoliopsida</taxon>
        <taxon>Liliopsida</taxon>
        <taxon>Dioscoreales</taxon>
        <taxon>Dioscoreaceae</taxon>
        <taxon>Dioscorea</taxon>
    </lineage>
</organism>
<dbReference type="FunFam" id="3.30.70.330:FF:000324">
    <property type="entry name" value="Polypyrimidine tract-binding protein-like 2"/>
    <property type="match status" value="1"/>
</dbReference>
<dbReference type="InterPro" id="IPR000504">
    <property type="entry name" value="RRM_dom"/>
</dbReference>
<evidence type="ECO:0000256" key="26">
    <source>
        <dbReference type="SAM" id="MobiDB-lite"/>
    </source>
</evidence>
<dbReference type="Gene3D" id="3.30.70.330">
    <property type="match status" value="3"/>
</dbReference>
<dbReference type="EC" id="3.6.1.1" evidence="7"/>
<dbReference type="InterPro" id="IPR036749">
    <property type="entry name" value="Expansin_CBD_sf"/>
</dbReference>
<dbReference type="Proteomes" id="UP001085076">
    <property type="component" value="Miscellaneous, Linkage group lg01"/>
</dbReference>
<feature type="domain" description="RRM" evidence="28">
    <location>
        <begin position="19"/>
        <end position="97"/>
    </location>
</feature>
<evidence type="ECO:0000259" key="28">
    <source>
        <dbReference type="PROSITE" id="PS50102"/>
    </source>
</evidence>
<dbReference type="GO" id="GO:0000287">
    <property type="term" value="F:magnesium ion binding"/>
    <property type="evidence" value="ECO:0007669"/>
    <property type="project" value="InterPro"/>
</dbReference>
<comment type="caution">
    <text evidence="31">The sequence shown here is derived from an EMBL/GenBank/DDBJ whole genome shotgun (WGS) entry which is preliminary data.</text>
</comment>
<evidence type="ECO:0000256" key="6">
    <source>
        <dbReference type="ARBA" id="ARBA00006220"/>
    </source>
</evidence>
<dbReference type="Pfam" id="PF13893">
    <property type="entry name" value="RRM_5"/>
    <property type="match status" value="2"/>
</dbReference>
<gene>
    <name evidence="31" type="ORF">J5N97_005789</name>
</gene>
<evidence type="ECO:0000256" key="3">
    <source>
        <dbReference type="ARBA" id="ARBA00004170"/>
    </source>
</evidence>
<feature type="compositionally biased region" description="Low complexity" evidence="26">
    <location>
        <begin position="628"/>
        <end position="638"/>
    </location>
</feature>
<evidence type="ECO:0000256" key="22">
    <source>
        <dbReference type="ARBA" id="ARBA00056336"/>
    </source>
</evidence>
<dbReference type="CDD" id="cd22274">
    <property type="entry name" value="DPBB_EXPA_N"/>
    <property type="match status" value="1"/>
</dbReference>
<dbReference type="HAMAP" id="MF_00209">
    <property type="entry name" value="Inorganic_PPase"/>
    <property type="match status" value="1"/>
</dbReference>
<feature type="domain" description="Expansin-like EG45" evidence="29">
    <location>
        <begin position="979"/>
        <end position="1091"/>
    </location>
</feature>
<keyword evidence="24" id="KW-0862">Zinc</keyword>
<evidence type="ECO:0000259" key="29">
    <source>
        <dbReference type="PROSITE" id="PS50842"/>
    </source>
</evidence>
<keyword evidence="15" id="KW-0460">Magnesium</keyword>
<keyword evidence="17" id="KW-0007">Acetylation</keyword>
<proteinExistence type="inferred from homology"/>
<evidence type="ECO:0000256" key="9">
    <source>
        <dbReference type="ARBA" id="ARBA00022525"/>
    </source>
</evidence>
<evidence type="ECO:0000256" key="13">
    <source>
        <dbReference type="ARBA" id="ARBA00022737"/>
    </source>
</evidence>
<evidence type="ECO:0000313" key="31">
    <source>
        <dbReference type="EMBL" id="KAJ0987433.1"/>
    </source>
</evidence>
<dbReference type="GO" id="GO:0004427">
    <property type="term" value="F:inorganic diphosphate phosphatase activity"/>
    <property type="evidence" value="ECO:0007669"/>
    <property type="project" value="UniProtKB-EC"/>
</dbReference>
<comment type="subcellular location">
    <subcellularLocation>
        <location evidence="3">Membrane</location>
        <topology evidence="3">Peripheral membrane protein</topology>
    </subcellularLocation>
    <subcellularLocation>
        <location evidence="2">Nucleus</location>
    </subcellularLocation>
    <subcellularLocation>
        <location evidence="4">Secreted</location>
        <location evidence="4">Cell wall</location>
    </subcellularLocation>
</comment>
<keyword evidence="14" id="KW-0378">Hydrolase</keyword>
<dbReference type="Pfam" id="PF03330">
    <property type="entry name" value="DPBB_1"/>
    <property type="match status" value="1"/>
</dbReference>
<dbReference type="SUPFAM" id="SSF50324">
    <property type="entry name" value="Inorganic pyrophosphatase"/>
    <property type="match status" value="1"/>
</dbReference>
<comment type="similarity">
    <text evidence="5">Belongs to the expansin family. Expansin A subfamily.</text>
</comment>
<evidence type="ECO:0000256" key="8">
    <source>
        <dbReference type="ARBA" id="ARBA00022512"/>
    </source>
</evidence>
<dbReference type="FunFam" id="3.30.70.330:FF:000260">
    <property type="entry name" value="Polypyrimidine tract-binding protein homolog 2"/>
    <property type="match status" value="1"/>
</dbReference>
<dbReference type="InterPro" id="IPR034793">
    <property type="entry name" value="PTBPH1/PTBPH2_RRM2"/>
</dbReference>
<evidence type="ECO:0000256" key="19">
    <source>
        <dbReference type="ARBA" id="ARBA00023242"/>
    </source>
</evidence>
<evidence type="ECO:0000256" key="25">
    <source>
        <dbReference type="PROSITE-ProRule" id="PRU00176"/>
    </source>
</evidence>
<dbReference type="Gene3D" id="3.30.40.10">
    <property type="entry name" value="Zinc/RING finger domain, C3HC4 (zinc finger)"/>
    <property type="match status" value="1"/>
</dbReference>
<dbReference type="FunFam" id="3.90.80.10:FF:000002">
    <property type="entry name" value="Soluble inorganic pyrophosphatase 4"/>
    <property type="match status" value="1"/>
</dbReference>
<dbReference type="InterPro" id="IPR008162">
    <property type="entry name" value="Pyrophosphatase"/>
</dbReference>
<evidence type="ECO:0000259" key="30">
    <source>
        <dbReference type="PROSITE" id="PS50843"/>
    </source>
</evidence>
<evidence type="ECO:0000256" key="20">
    <source>
        <dbReference type="ARBA" id="ARBA00032535"/>
    </source>
</evidence>
<dbReference type="Gene3D" id="3.90.80.10">
    <property type="entry name" value="Inorganic pyrophosphatase"/>
    <property type="match status" value="1"/>
</dbReference>
<evidence type="ECO:0000256" key="12">
    <source>
        <dbReference type="ARBA" id="ARBA00022729"/>
    </source>
</evidence>
<dbReference type="InterPro" id="IPR001841">
    <property type="entry name" value="Znf_RING"/>
</dbReference>
<evidence type="ECO:0000256" key="24">
    <source>
        <dbReference type="PROSITE-ProRule" id="PRU00175"/>
    </source>
</evidence>
<keyword evidence="13" id="KW-0677">Repeat</keyword>
<dbReference type="InterPro" id="IPR036649">
    <property type="entry name" value="Pyrophosphatase_sf"/>
</dbReference>
<dbReference type="Pfam" id="PF00076">
    <property type="entry name" value="RRM_1"/>
    <property type="match status" value="1"/>
</dbReference>
<dbReference type="Gene3D" id="2.40.40.10">
    <property type="entry name" value="RlpA-like domain"/>
    <property type="match status" value="1"/>
</dbReference>
<dbReference type="PROSITE" id="PS50102">
    <property type="entry name" value="RRM"/>
    <property type="match status" value="1"/>
</dbReference>
<evidence type="ECO:0000256" key="10">
    <source>
        <dbReference type="ARBA" id="ARBA00022664"/>
    </source>
</evidence>
<feature type="region of interest" description="Disordered" evidence="26">
    <location>
        <begin position="624"/>
        <end position="648"/>
    </location>
</feature>
<dbReference type="CDD" id="cd12691">
    <property type="entry name" value="RRM2_PTBPH1_PTBPH2"/>
    <property type="match status" value="1"/>
</dbReference>
<keyword evidence="24" id="KW-0863">Zinc-finger</keyword>
<dbReference type="OrthoDB" id="416496at2759"/>
<keyword evidence="18" id="KW-0472">Membrane</keyword>
<dbReference type="GO" id="GO:0009845">
    <property type="term" value="P:seed germination"/>
    <property type="evidence" value="ECO:0007669"/>
    <property type="project" value="UniProtKB-ARBA"/>
</dbReference>
<evidence type="ECO:0000256" key="11">
    <source>
        <dbReference type="ARBA" id="ARBA00022723"/>
    </source>
</evidence>
<dbReference type="FunFam" id="2.40.40.10:FF:000001">
    <property type="entry name" value="Expansin"/>
    <property type="match status" value="1"/>
</dbReference>
<keyword evidence="16 25" id="KW-0694">RNA-binding</keyword>
<keyword evidence="11" id="KW-0479">Metal-binding</keyword>
<dbReference type="InterPro" id="IPR007117">
    <property type="entry name" value="Expansin_CBD"/>
</dbReference>
<dbReference type="InterPro" id="IPR034794">
    <property type="entry name" value="PTBPH1/PTBPH2_RRM3"/>
</dbReference>
<dbReference type="EMBL" id="JAGGNH010000001">
    <property type="protein sequence ID" value="KAJ0987433.1"/>
    <property type="molecule type" value="Genomic_DNA"/>
</dbReference>
<dbReference type="Gene3D" id="2.60.40.760">
    <property type="entry name" value="Expansin, cellulose-binding-like domain"/>
    <property type="match status" value="1"/>
</dbReference>
<dbReference type="PROSITE" id="PS50843">
    <property type="entry name" value="EXPANSIN_CBD"/>
    <property type="match status" value="1"/>
</dbReference>
<evidence type="ECO:0000256" key="7">
    <source>
        <dbReference type="ARBA" id="ARBA00012146"/>
    </source>
</evidence>
<evidence type="ECO:0000256" key="5">
    <source>
        <dbReference type="ARBA" id="ARBA00005392"/>
    </source>
</evidence>
<reference evidence="31" key="1">
    <citation type="submission" date="2021-03" db="EMBL/GenBank/DDBJ databases">
        <authorList>
            <person name="Li Z."/>
            <person name="Yang C."/>
        </authorList>
    </citation>
    <scope>NUCLEOTIDE SEQUENCE</scope>
    <source>
        <strain evidence="31">Dzin_1.0</strain>
        <tissue evidence="31">Leaf</tissue>
    </source>
</reference>
<keyword evidence="8" id="KW-0134">Cell wall</keyword>
<dbReference type="CDD" id="cd00412">
    <property type="entry name" value="pyrophosphatase"/>
    <property type="match status" value="1"/>
</dbReference>
<evidence type="ECO:0000259" key="27">
    <source>
        <dbReference type="PROSITE" id="PS50089"/>
    </source>
</evidence>
<dbReference type="GO" id="GO:0009664">
    <property type="term" value="P:plant-type cell wall organization"/>
    <property type="evidence" value="ECO:0007669"/>
    <property type="project" value="InterPro"/>
</dbReference>
<name>A0A9D5D906_9LILI</name>
<dbReference type="GO" id="GO:0000381">
    <property type="term" value="P:regulation of alternative mRNA splicing, via spliceosome"/>
    <property type="evidence" value="ECO:0007669"/>
    <property type="project" value="UniProtKB-ARBA"/>
</dbReference>
<dbReference type="SUPFAM" id="SSF50685">
    <property type="entry name" value="Barwin-like endoglucanases"/>
    <property type="match status" value="1"/>
</dbReference>
<dbReference type="PANTHER" id="PTHR15592">
    <property type="entry name" value="MATRIN 3/NUCLEAR PROTEIN 220-RELATED"/>
    <property type="match status" value="1"/>
</dbReference>
<dbReference type="SMART" id="SM00184">
    <property type="entry name" value="RING"/>
    <property type="match status" value="1"/>
</dbReference>
<dbReference type="Pfam" id="PF00719">
    <property type="entry name" value="Pyrophosphatase"/>
    <property type="match status" value="1"/>
</dbReference>
<dbReference type="InterPro" id="IPR036908">
    <property type="entry name" value="RlpA-like_sf"/>
</dbReference>